<dbReference type="InterPro" id="IPR001356">
    <property type="entry name" value="HD"/>
</dbReference>
<evidence type="ECO:0000256" key="3">
    <source>
        <dbReference type="ARBA" id="ARBA00023125"/>
    </source>
</evidence>
<accession>A0A7R9KK82</accession>
<dbReference type="OrthoDB" id="6159439at2759"/>
<evidence type="ECO:0000256" key="6">
    <source>
        <dbReference type="PROSITE-ProRule" id="PRU00108"/>
    </source>
</evidence>
<evidence type="ECO:0000256" key="1">
    <source>
        <dbReference type="ARBA" id="ARBA00004123"/>
    </source>
</evidence>
<feature type="DNA-binding region" description="Homeobox" evidence="6">
    <location>
        <begin position="306"/>
        <end position="365"/>
    </location>
</feature>
<dbReference type="EMBL" id="CAJPIZ010001574">
    <property type="protein sequence ID" value="CAG2103726.1"/>
    <property type="molecule type" value="Genomic_DNA"/>
</dbReference>
<dbReference type="CDD" id="cd00086">
    <property type="entry name" value="homeodomain"/>
    <property type="match status" value="1"/>
</dbReference>
<evidence type="ECO:0000256" key="4">
    <source>
        <dbReference type="ARBA" id="ARBA00023155"/>
    </source>
</evidence>
<gene>
    <name evidence="10" type="ORF">OSB1V03_LOCUS3753</name>
</gene>
<dbReference type="GO" id="GO:0009948">
    <property type="term" value="P:anterior/posterior axis specification"/>
    <property type="evidence" value="ECO:0007669"/>
    <property type="project" value="TreeGrafter"/>
</dbReference>
<keyword evidence="3 6" id="KW-0238">DNA-binding</keyword>
<feature type="compositionally biased region" description="Polar residues" evidence="8">
    <location>
        <begin position="238"/>
        <end position="254"/>
    </location>
</feature>
<evidence type="ECO:0000259" key="9">
    <source>
        <dbReference type="PROSITE" id="PS50071"/>
    </source>
</evidence>
<dbReference type="FunFam" id="1.10.10.60:FF:000089">
    <property type="entry name" value="Caudal type homeobox 4"/>
    <property type="match status" value="1"/>
</dbReference>
<dbReference type="GO" id="GO:0005634">
    <property type="term" value="C:nucleus"/>
    <property type="evidence" value="ECO:0007669"/>
    <property type="project" value="UniProtKB-SubCell"/>
</dbReference>
<dbReference type="PANTHER" id="PTHR24332">
    <property type="entry name" value="HOMEOBOX PROTEIN CDX"/>
    <property type="match status" value="1"/>
</dbReference>
<keyword evidence="11" id="KW-1185">Reference proteome</keyword>
<dbReference type="InterPro" id="IPR020479">
    <property type="entry name" value="HD_metazoa"/>
</dbReference>
<dbReference type="GO" id="GO:0009887">
    <property type="term" value="P:animal organ morphogenesis"/>
    <property type="evidence" value="ECO:0007669"/>
    <property type="project" value="TreeGrafter"/>
</dbReference>
<feature type="domain" description="Homeobox" evidence="9">
    <location>
        <begin position="304"/>
        <end position="364"/>
    </location>
</feature>
<dbReference type="PROSITE" id="PS00027">
    <property type="entry name" value="HOMEOBOX_1"/>
    <property type="match status" value="1"/>
</dbReference>
<evidence type="ECO:0000256" key="5">
    <source>
        <dbReference type="ARBA" id="ARBA00023242"/>
    </source>
</evidence>
<dbReference type="InterPro" id="IPR017970">
    <property type="entry name" value="Homeobox_CS"/>
</dbReference>
<dbReference type="Proteomes" id="UP000759131">
    <property type="component" value="Unassembled WGS sequence"/>
</dbReference>
<keyword evidence="4 6" id="KW-0371">Homeobox</keyword>
<dbReference type="GO" id="GO:0000977">
    <property type="term" value="F:RNA polymerase II transcription regulatory region sequence-specific DNA binding"/>
    <property type="evidence" value="ECO:0007669"/>
    <property type="project" value="TreeGrafter"/>
</dbReference>
<evidence type="ECO:0000256" key="8">
    <source>
        <dbReference type="SAM" id="MobiDB-lite"/>
    </source>
</evidence>
<feature type="region of interest" description="Disordered" evidence="8">
    <location>
        <begin position="51"/>
        <end position="99"/>
    </location>
</feature>
<feature type="compositionally biased region" description="Low complexity" evidence="8">
    <location>
        <begin position="255"/>
        <end position="268"/>
    </location>
</feature>
<proteinExistence type="inferred from homology"/>
<evidence type="ECO:0000256" key="2">
    <source>
        <dbReference type="ARBA" id="ARBA00010341"/>
    </source>
</evidence>
<dbReference type="GO" id="GO:0000981">
    <property type="term" value="F:DNA-binding transcription factor activity, RNA polymerase II-specific"/>
    <property type="evidence" value="ECO:0007669"/>
    <property type="project" value="InterPro"/>
</dbReference>
<evidence type="ECO:0000313" key="10">
    <source>
        <dbReference type="EMBL" id="CAD7623296.1"/>
    </source>
</evidence>
<evidence type="ECO:0000313" key="11">
    <source>
        <dbReference type="Proteomes" id="UP000759131"/>
    </source>
</evidence>
<dbReference type="AlphaFoldDB" id="A0A7R9KK82"/>
<comment type="subcellular location">
    <subcellularLocation>
        <location evidence="1 6 7">Nucleus</location>
    </subcellularLocation>
</comment>
<dbReference type="PANTHER" id="PTHR24332:SF9">
    <property type="entry name" value="HOMEOTIC PROTEIN CAUDAL"/>
    <property type="match status" value="1"/>
</dbReference>
<dbReference type="EMBL" id="OC856149">
    <property type="protein sequence ID" value="CAD7623296.1"/>
    <property type="molecule type" value="Genomic_DNA"/>
</dbReference>
<dbReference type="InterPro" id="IPR009057">
    <property type="entry name" value="Homeodomain-like_sf"/>
</dbReference>
<feature type="region of interest" description="Disordered" evidence="8">
    <location>
        <begin position="363"/>
        <end position="383"/>
    </location>
</feature>
<dbReference type="GO" id="GO:0030154">
    <property type="term" value="P:cell differentiation"/>
    <property type="evidence" value="ECO:0007669"/>
    <property type="project" value="TreeGrafter"/>
</dbReference>
<feature type="region of interest" description="Disordered" evidence="8">
    <location>
        <begin position="228"/>
        <end position="300"/>
    </location>
</feature>
<dbReference type="SMART" id="SM00389">
    <property type="entry name" value="HOX"/>
    <property type="match status" value="1"/>
</dbReference>
<protein>
    <recommendedName>
        <fullName evidence="9">Homeobox domain-containing protein</fullName>
    </recommendedName>
</protein>
<feature type="compositionally biased region" description="Low complexity" evidence="8">
    <location>
        <begin position="68"/>
        <end position="85"/>
    </location>
</feature>
<dbReference type="SUPFAM" id="SSF46689">
    <property type="entry name" value="Homeodomain-like"/>
    <property type="match status" value="1"/>
</dbReference>
<feature type="compositionally biased region" description="Polar residues" evidence="8">
    <location>
        <begin position="52"/>
        <end position="67"/>
    </location>
</feature>
<comment type="similarity">
    <text evidence="2">Belongs to the Caudal homeobox family.</text>
</comment>
<dbReference type="PRINTS" id="PR00024">
    <property type="entry name" value="HOMEOBOX"/>
</dbReference>
<organism evidence="10">
    <name type="scientific">Medioppia subpectinata</name>
    <dbReference type="NCBI Taxonomy" id="1979941"/>
    <lineage>
        <taxon>Eukaryota</taxon>
        <taxon>Metazoa</taxon>
        <taxon>Ecdysozoa</taxon>
        <taxon>Arthropoda</taxon>
        <taxon>Chelicerata</taxon>
        <taxon>Arachnida</taxon>
        <taxon>Acari</taxon>
        <taxon>Acariformes</taxon>
        <taxon>Sarcoptiformes</taxon>
        <taxon>Oribatida</taxon>
        <taxon>Brachypylina</taxon>
        <taxon>Oppioidea</taxon>
        <taxon>Oppiidae</taxon>
        <taxon>Medioppia</taxon>
    </lineage>
</organism>
<dbReference type="Pfam" id="PF00046">
    <property type="entry name" value="Homeodomain"/>
    <property type="match status" value="1"/>
</dbReference>
<name>A0A7R9KK82_9ACAR</name>
<dbReference type="Gene3D" id="1.10.10.60">
    <property type="entry name" value="Homeodomain-like"/>
    <property type="match status" value="1"/>
</dbReference>
<evidence type="ECO:0000256" key="7">
    <source>
        <dbReference type="RuleBase" id="RU000682"/>
    </source>
</evidence>
<feature type="compositionally biased region" description="Polar residues" evidence="8">
    <location>
        <begin position="269"/>
        <end position="278"/>
    </location>
</feature>
<sequence>MVHYYNPCSNMFPSGATAIHHRLHPAVTTSSPNFNFVSTTLSPGDQNCYPLYTNNSNSSPSGGQTVATLSSGPQLGLTSSSPSSQYSPEIGAPLPPMSTEVLQPPPPPPLGGPHHNSWYSMVPQPGGCGGRGSMVAASPFEEWPTPNTGSPISASSPCISGSPVSSLPPCAFATAMTMPSSYGQPIQMGAYHGIHRADPYSEHLHHIPHHYHSHPYQNAGLIAQMNSEATPVHPSPDSGLTASSDGAESPNGHQNDTNGGLTTTPNGTVIKSENNLNRPQPARSPYEWMKKPSYQNQINPTKTRTKDKYRVVYSDHQRLELEKEFHYSRYITIRRKSELASLLSLSERQVKIWFQNRRAKERKQAKKRDEVVRKDHHNNQILF</sequence>
<reference evidence="10" key="1">
    <citation type="submission" date="2020-11" db="EMBL/GenBank/DDBJ databases">
        <authorList>
            <person name="Tran Van P."/>
        </authorList>
    </citation>
    <scope>NUCLEOTIDE SEQUENCE</scope>
</reference>
<dbReference type="PROSITE" id="PS50071">
    <property type="entry name" value="HOMEOBOX_2"/>
    <property type="match status" value="1"/>
</dbReference>
<dbReference type="InterPro" id="IPR047152">
    <property type="entry name" value="Caudal_homeobox"/>
</dbReference>
<keyword evidence="5 6" id="KW-0539">Nucleus</keyword>